<sequence length="115" mass="12666">MAIQRGMFVDQAQSLNLFVEEPELSKVRSMTMYAWEKGSRLSIIYAQRAQLAVQFTVDKNVLQEVKKEAPSPVAAFSAPVREEEEEKKSSIVVPDPAAALLCSINNPGACEMCSS</sequence>
<protein>
    <submittedName>
        <fullName evidence="3">WSSV427</fullName>
    </submittedName>
</protein>
<reference evidence="3" key="1">
    <citation type="submission" date="2017-12" db="EMBL/GenBank/DDBJ databases">
        <authorList>
            <person name="Katneni V.K."/>
            <person name="Shekhar M.S."/>
            <person name="Otta S.K."/>
            <person name="Karthic K."/>
            <person name="Jangam A.K."/>
            <person name="Gopikrishna G."/>
            <person name="Vijayan K.K."/>
        </authorList>
    </citation>
    <scope>NUCLEOTIDE SEQUENCE [LARGE SCALE GENOMIC DNA]</scope>
    <source>
        <strain evidence="3">IN_AP4RU</strain>
    </source>
</reference>
<evidence type="ECO:0000259" key="2">
    <source>
        <dbReference type="Pfam" id="PF02867"/>
    </source>
</evidence>
<dbReference type="Pfam" id="PF02867">
    <property type="entry name" value="Ribonuc_red_lgC"/>
    <property type="match status" value="1"/>
</dbReference>
<feature type="domain" description="Ribonucleotide reductase large subunit C-terminal" evidence="2">
    <location>
        <begin position="1"/>
        <end position="40"/>
    </location>
</feature>
<comment type="similarity">
    <text evidence="1">Belongs to the ribonucleoside diphosphate reductase large chain family.</text>
</comment>
<dbReference type="EMBL" id="MG702567">
    <property type="protein sequence ID" value="AUO15196.1"/>
    <property type="molecule type" value="Genomic_DNA"/>
</dbReference>
<name>A0A2I6SCB6_9VIRU</name>
<dbReference type="InterPro" id="IPR039718">
    <property type="entry name" value="Rrm1"/>
</dbReference>
<dbReference type="PANTHER" id="PTHR11573:SF6">
    <property type="entry name" value="RIBONUCLEOSIDE-DIPHOSPHATE REDUCTASE LARGE SUBUNIT"/>
    <property type="match status" value="1"/>
</dbReference>
<dbReference type="GO" id="GO:0005524">
    <property type="term" value="F:ATP binding"/>
    <property type="evidence" value="ECO:0007669"/>
    <property type="project" value="TreeGrafter"/>
</dbReference>
<dbReference type="GO" id="GO:0009263">
    <property type="term" value="P:deoxyribonucleotide biosynthetic process"/>
    <property type="evidence" value="ECO:0007669"/>
    <property type="project" value="TreeGrafter"/>
</dbReference>
<dbReference type="Proteomes" id="UP000267352">
    <property type="component" value="Segment"/>
</dbReference>
<evidence type="ECO:0000313" key="3">
    <source>
        <dbReference type="EMBL" id="AUO15196.1"/>
    </source>
</evidence>
<proteinExistence type="inferred from homology"/>
<dbReference type="Gene3D" id="3.20.70.20">
    <property type="match status" value="1"/>
</dbReference>
<organism evidence="3">
    <name type="scientific">White spot syndrome virus</name>
    <dbReference type="NCBI Taxonomy" id="342409"/>
    <lineage>
        <taxon>Viruses</taxon>
        <taxon>Viruses incertae sedis</taxon>
        <taxon>Naldaviricetes</taxon>
        <taxon>Nimaviridae</taxon>
        <taxon>Whispovirus</taxon>
    </lineage>
</organism>
<dbReference type="PANTHER" id="PTHR11573">
    <property type="entry name" value="RIBONUCLEOSIDE-DIPHOSPHATE REDUCTASE LARGE CHAIN"/>
    <property type="match status" value="1"/>
</dbReference>
<dbReference type="GO" id="GO:0004748">
    <property type="term" value="F:ribonucleoside-diphosphate reductase activity, thioredoxin disulfide as acceptor"/>
    <property type="evidence" value="ECO:0007669"/>
    <property type="project" value="TreeGrafter"/>
</dbReference>
<dbReference type="InterPro" id="IPR000788">
    <property type="entry name" value="RNR_lg_C"/>
</dbReference>
<accession>A0A2I6SCB6</accession>
<dbReference type="SUPFAM" id="SSF51998">
    <property type="entry name" value="PFL-like glycyl radical enzymes"/>
    <property type="match status" value="1"/>
</dbReference>
<evidence type="ECO:0000256" key="1">
    <source>
        <dbReference type="ARBA" id="ARBA00010406"/>
    </source>
</evidence>
<reference evidence="3" key="2">
    <citation type="journal article" date="2018" name="Genome Announc.">
        <title>First Report of a Complete Genome Sequence of White spot syndrome virus from India.</title>
        <authorList>
            <person name="Vinaya Kumar K."/>
            <person name="Shekhar M.S."/>
            <person name="Otta S.K."/>
            <person name="Karthic K."/>
            <person name="Ashok Kumar J."/>
            <person name="Gopikrishna G."/>
            <person name="Vijayan K.K."/>
        </authorList>
    </citation>
    <scope>NUCLEOTIDE SEQUENCE</scope>
    <source>
        <strain evidence="3">IN_AP4RU</strain>
    </source>
</reference>